<comment type="caution">
    <text evidence="1">The sequence shown here is derived from an EMBL/GenBank/DDBJ whole genome shotgun (WGS) entry which is preliminary data.</text>
</comment>
<evidence type="ECO:0000313" key="1">
    <source>
        <dbReference type="EMBL" id="KAK0053886.1"/>
    </source>
</evidence>
<keyword evidence="2" id="KW-1185">Reference proteome</keyword>
<reference evidence="1" key="1">
    <citation type="journal article" date="2023" name="PLoS Negl. Trop. Dis.">
        <title>A genome sequence for Biomphalaria pfeifferi, the major vector snail for the human-infecting parasite Schistosoma mansoni.</title>
        <authorList>
            <person name="Bu L."/>
            <person name="Lu L."/>
            <person name="Laidemitt M.R."/>
            <person name="Zhang S.M."/>
            <person name="Mutuku M."/>
            <person name="Mkoji G."/>
            <person name="Steinauer M."/>
            <person name="Loker E.S."/>
        </authorList>
    </citation>
    <scope>NUCLEOTIDE SEQUENCE</scope>
    <source>
        <strain evidence="1">KasaAsao</strain>
    </source>
</reference>
<dbReference type="EMBL" id="JASAOG010000082">
    <property type="protein sequence ID" value="KAK0053886.1"/>
    <property type="molecule type" value="Genomic_DNA"/>
</dbReference>
<protein>
    <recommendedName>
        <fullName evidence="3">IQ domain-containing protein C</fullName>
    </recommendedName>
</protein>
<dbReference type="InterPro" id="IPR042506">
    <property type="entry name" value="IQCC"/>
</dbReference>
<evidence type="ECO:0008006" key="3">
    <source>
        <dbReference type="Google" id="ProtNLM"/>
    </source>
</evidence>
<dbReference type="PANTHER" id="PTHR16049">
    <property type="entry name" value="IQ DOMAIN-CONTAINING PROTEIN C"/>
    <property type="match status" value="1"/>
</dbReference>
<dbReference type="AlphaFoldDB" id="A0AAD8F836"/>
<evidence type="ECO:0000313" key="2">
    <source>
        <dbReference type="Proteomes" id="UP001233172"/>
    </source>
</evidence>
<dbReference type="PANTHER" id="PTHR16049:SF8">
    <property type="entry name" value="IQ DOMAIN-CONTAINING PROTEIN C"/>
    <property type="match status" value="1"/>
</dbReference>
<accession>A0AAD8F836</accession>
<proteinExistence type="predicted"/>
<sequence length="302" mass="33881">MASYETILDCDNNSLNKIIKIQSCVRRWLVKKLVIEIKQSYKDLVLGLDGPEVEVIWHRDTPTYPSVRKTNTSSTSLSRAKDYSSSATSHYSKNSPSSFILTSEQQTARTDLPFSNQDNTLDKVSLVSTLVQTEMVPSDLVVYETNALHEAEKSEISMKSKTSNRLCFSDAGCNSSIDKSAEPDVHKLLKETEINSHSSIPEQFSSESSVPFKPDNDEATGTLNTVNKFDSSSQNANVMDKSNKYFNQTVQSKNIGETAISDLPDDKDQLLQLKRTMAMELLWVQQAINSRKNYLQLKQGMQ</sequence>
<reference evidence="1" key="2">
    <citation type="submission" date="2023-04" db="EMBL/GenBank/DDBJ databases">
        <authorList>
            <person name="Bu L."/>
            <person name="Lu L."/>
            <person name="Laidemitt M.R."/>
            <person name="Zhang S.M."/>
            <person name="Mutuku M."/>
            <person name="Mkoji G."/>
            <person name="Steinauer M."/>
            <person name="Loker E.S."/>
        </authorList>
    </citation>
    <scope>NUCLEOTIDE SEQUENCE</scope>
    <source>
        <strain evidence="1">KasaAsao</strain>
        <tissue evidence="1">Whole Snail</tissue>
    </source>
</reference>
<organism evidence="1 2">
    <name type="scientific">Biomphalaria pfeifferi</name>
    <name type="common">Bloodfluke planorb</name>
    <name type="synonym">Freshwater snail</name>
    <dbReference type="NCBI Taxonomy" id="112525"/>
    <lineage>
        <taxon>Eukaryota</taxon>
        <taxon>Metazoa</taxon>
        <taxon>Spiralia</taxon>
        <taxon>Lophotrochozoa</taxon>
        <taxon>Mollusca</taxon>
        <taxon>Gastropoda</taxon>
        <taxon>Heterobranchia</taxon>
        <taxon>Euthyneura</taxon>
        <taxon>Panpulmonata</taxon>
        <taxon>Hygrophila</taxon>
        <taxon>Lymnaeoidea</taxon>
        <taxon>Planorbidae</taxon>
        <taxon>Biomphalaria</taxon>
    </lineage>
</organism>
<name>A0AAD8F836_BIOPF</name>
<gene>
    <name evidence="1" type="ORF">Bpfe_016630</name>
</gene>
<dbReference type="Proteomes" id="UP001233172">
    <property type="component" value="Unassembled WGS sequence"/>
</dbReference>